<dbReference type="InterPro" id="IPR032774">
    <property type="entry name" value="WG_beta_rep"/>
</dbReference>
<accession>A0ABP7MPU7</accession>
<evidence type="ECO:0000256" key="1">
    <source>
        <dbReference type="SAM" id="SignalP"/>
    </source>
</evidence>
<feature type="chain" id="PRO_5047043804" description="WG repeat-containing protein" evidence="1">
    <location>
        <begin position="19"/>
        <end position="373"/>
    </location>
</feature>
<evidence type="ECO:0000313" key="2">
    <source>
        <dbReference type="EMBL" id="GAA3927196.1"/>
    </source>
</evidence>
<organism evidence="2 3">
    <name type="scientific">Hymenobacter algoricola</name>
    <dbReference type="NCBI Taxonomy" id="486267"/>
    <lineage>
        <taxon>Bacteria</taxon>
        <taxon>Pseudomonadati</taxon>
        <taxon>Bacteroidota</taxon>
        <taxon>Cytophagia</taxon>
        <taxon>Cytophagales</taxon>
        <taxon>Hymenobacteraceae</taxon>
        <taxon>Hymenobacter</taxon>
    </lineage>
</organism>
<protein>
    <recommendedName>
        <fullName evidence="4">WG repeat-containing protein</fullName>
    </recommendedName>
</protein>
<gene>
    <name evidence="2" type="ORF">GCM10022406_11220</name>
</gene>
<evidence type="ECO:0008006" key="4">
    <source>
        <dbReference type="Google" id="ProtNLM"/>
    </source>
</evidence>
<keyword evidence="3" id="KW-1185">Reference proteome</keyword>
<comment type="caution">
    <text evidence="2">The sequence shown here is derived from an EMBL/GenBank/DDBJ whole genome shotgun (WGS) entry which is preliminary data.</text>
</comment>
<dbReference type="RefSeq" id="WP_345111252.1">
    <property type="nucleotide sequence ID" value="NZ_BAABDH010000018.1"/>
</dbReference>
<feature type="signal peptide" evidence="1">
    <location>
        <begin position="1"/>
        <end position="18"/>
    </location>
</feature>
<proteinExistence type="predicted"/>
<dbReference type="EMBL" id="BAABDH010000018">
    <property type="protein sequence ID" value="GAA3927196.1"/>
    <property type="molecule type" value="Genomic_DNA"/>
</dbReference>
<name>A0ABP7MPU7_9BACT</name>
<sequence>MKLPFLAALLLAVTAAFAQQPPDEVWTQFTKGRQGKARHGYQDADGHIRVPAKFGGFTRAQNFRHIIAVSEATIRTSYYLLKNGRQVGRDSVYMFDFTFDCESEGKIRFKSQKHNRVGFFDSQGRVVIPAIYNAATPFHNGLAFGLIGARAECMSGEADTMRCEHPGWVGGRTVLLNERNEIVVDSLPGHKWAGLNPYSLQVNTPTPDTATSLTFRAVNGDRYSFVDYEKEFTQWLYTVFVPAVRTGEANKVAPLCFTELAASARPFNGWPHFERAEFVNKFYEPVLRPKLGALHRGAKNVVVFPESLNSLIFTSPDFQPFRTDCSEHFQEKYPAFVVVVTYQPSPGKPEDDYQNHFGFIRTENGYRLFQVSL</sequence>
<dbReference type="Proteomes" id="UP001499909">
    <property type="component" value="Unassembled WGS sequence"/>
</dbReference>
<dbReference type="Pfam" id="PF14903">
    <property type="entry name" value="WG_beta_rep"/>
    <property type="match status" value="1"/>
</dbReference>
<keyword evidence="1" id="KW-0732">Signal</keyword>
<evidence type="ECO:0000313" key="3">
    <source>
        <dbReference type="Proteomes" id="UP001499909"/>
    </source>
</evidence>
<reference evidence="3" key="1">
    <citation type="journal article" date="2019" name="Int. J. Syst. Evol. Microbiol.">
        <title>The Global Catalogue of Microorganisms (GCM) 10K type strain sequencing project: providing services to taxonomists for standard genome sequencing and annotation.</title>
        <authorList>
            <consortium name="The Broad Institute Genomics Platform"/>
            <consortium name="The Broad Institute Genome Sequencing Center for Infectious Disease"/>
            <person name="Wu L."/>
            <person name="Ma J."/>
        </authorList>
    </citation>
    <scope>NUCLEOTIDE SEQUENCE [LARGE SCALE GENOMIC DNA]</scope>
    <source>
        <strain evidence="3">JCM 17214</strain>
    </source>
</reference>